<dbReference type="AlphaFoldDB" id="A0A9J6GBQ0"/>
<dbReference type="InterPro" id="IPR000539">
    <property type="entry name" value="Frizzled/Smoothened_7TM"/>
</dbReference>
<dbReference type="GO" id="GO:0071679">
    <property type="term" value="P:commissural neuron axon guidance"/>
    <property type="evidence" value="ECO:0007669"/>
    <property type="project" value="TreeGrafter"/>
</dbReference>
<dbReference type="Pfam" id="PF01534">
    <property type="entry name" value="Frizzled"/>
    <property type="match status" value="2"/>
</dbReference>
<keyword evidence="4" id="KW-0812">Transmembrane</keyword>
<evidence type="ECO:0000259" key="6">
    <source>
        <dbReference type="SMART" id="SM00063"/>
    </source>
</evidence>
<dbReference type="GO" id="GO:0030425">
    <property type="term" value="C:dendrite"/>
    <property type="evidence" value="ECO:0007669"/>
    <property type="project" value="TreeGrafter"/>
</dbReference>
<evidence type="ECO:0000256" key="3">
    <source>
        <dbReference type="ARBA" id="ARBA00023170"/>
    </source>
</evidence>
<comment type="caution">
    <text evidence="8">The sequence shown here is derived from an EMBL/GenBank/DDBJ whole genome shotgun (WGS) entry which is preliminary data.</text>
</comment>
<proteinExistence type="predicted"/>
<dbReference type="VEuPathDB" id="VectorBase:HLOH_061048"/>
<keyword evidence="9" id="KW-1185">Reference proteome</keyword>
<feature type="domain" description="FZ" evidence="6">
    <location>
        <begin position="143"/>
        <end position="235"/>
    </location>
</feature>
<evidence type="ECO:0000256" key="5">
    <source>
        <dbReference type="SAM" id="SignalP"/>
    </source>
</evidence>
<evidence type="ECO:0000256" key="4">
    <source>
        <dbReference type="SAM" id="Phobius"/>
    </source>
</evidence>
<sequence>MKSCGGPKRFYFLVNLMLAANIVSGELRPAYYSAYSAAAASDARAKRHDNAIDKVTPTPASSNITTVGAASAATHGETFPATVVPPSSLGGGDEEREFRQLVADKGRGGGKAHGVLVGGGGRHHATPLDHTWPSPEKCVRPAKCEPLINASCFGAPLPYTHTTIELANDSSSQFEIQPLLCAVYRPRCSDGLVTLPSHETCRLVRGFCRLAALGADQWPFFLRCQHEEGRTFASGCKDTMREIKFNTTGRCAEPLVAAARESSWYPAVEGCGIGCRHPLLTEDERTSMRTFVGVVVSLATVACLFAVLTFVIGWRDSRQYPNVMVFYMNLCLLFMCVGWLAQFLPGAREDIVCRRDGTLRSGEPRPCRQGRLLPPGRLERALRPLHRRHGPRPELYKLVRLKSCSGEMINDRVRTKIQSMVLRIGLFLVSAVLLVSCTYVCHIYEFRNRPTWETSLHNYIA</sequence>
<dbReference type="Gene3D" id="1.20.1070.10">
    <property type="entry name" value="Rhodopsin 7-helix transmembrane proteins"/>
    <property type="match status" value="2"/>
</dbReference>
<dbReference type="OrthoDB" id="10064659at2759"/>
<dbReference type="PANTHER" id="PTHR11309:SF35">
    <property type="entry name" value="PROTEIN SMOOTHENED"/>
    <property type="match status" value="1"/>
</dbReference>
<evidence type="ECO:0000313" key="8">
    <source>
        <dbReference type="EMBL" id="KAH9372874.1"/>
    </source>
</evidence>
<keyword evidence="1" id="KW-0217">Developmental protein</keyword>
<dbReference type="GO" id="GO:0007224">
    <property type="term" value="P:smoothened signaling pathway"/>
    <property type="evidence" value="ECO:0007669"/>
    <property type="project" value="TreeGrafter"/>
</dbReference>
<dbReference type="GO" id="GO:0007389">
    <property type="term" value="P:pattern specification process"/>
    <property type="evidence" value="ECO:0007669"/>
    <property type="project" value="TreeGrafter"/>
</dbReference>
<dbReference type="InterPro" id="IPR015526">
    <property type="entry name" value="Frizzled/SFRP"/>
</dbReference>
<feature type="transmembrane region" description="Helical" evidence="4">
    <location>
        <begin position="424"/>
        <end position="446"/>
    </location>
</feature>
<feature type="domain" description="Frizzled/Smoothened 7TM" evidence="7">
    <location>
        <begin position="278"/>
        <end position="457"/>
    </location>
</feature>
<dbReference type="SUPFAM" id="SSF63501">
    <property type="entry name" value="Frizzled cysteine-rich domain"/>
    <property type="match status" value="1"/>
</dbReference>
<dbReference type="SMART" id="SM01330">
    <property type="entry name" value="Frizzled"/>
    <property type="match status" value="1"/>
</dbReference>
<dbReference type="Proteomes" id="UP000821853">
    <property type="component" value="Chromosome 4"/>
</dbReference>
<feature type="transmembrane region" description="Helical" evidence="4">
    <location>
        <begin position="326"/>
        <end position="345"/>
    </location>
</feature>
<organism evidence="8 9">
    <name type="scientific">Haemaphysalis longicornis</name>
    <name type="common">Bush tick</name>
    <dbReference type="NCBI Taxonomy" id="44386"/>
    <lineage>
        <taxon>Eukaryota</taxon>
        <taxon>Metazoa</taxon>
        <taxon>Ecdysozoa</taxon>
        <taxon>Arthropoda</taxon>
        <taxon>Chelicerata</taxon>
        <taxon>Arachnida</taxon>
        <taxon>Acari</taxon>
        <taxon>Parasitiformes</taxon>
        <taxon>Ixodida</taxon>
        <taxon>Ixodoidea</taxon>
        <taxon>Ixodidae</taxon>
        <taxon>Haemaphysalinae</taxon>
        <taxon>Haemaphysalis</taxon>
    </lineage>
</organism>
<feature type="chain" id="PRO_5039889770" description="Smoothened" evidence="5">
    <location>
        <begin position="26"/>
        <end position="461"/>
    </location>
</feature>
<keyword evidence="3" id="KW-0675">Receptor</keyword>
<reference evidence="8 9" key="1">
    <citation type="journal article" date="2020" name="Cell">
        <title>Large-Scale Comparative Analyses of Tick Genomes Elucidate Their Genetic Diversity and Vector Capacities.</title>
        <authorList>
            <consortium name="Tick Genome and Microbiome Consortium (TIGMIC)"/>
            <person name="Jia N."/>
            <person name="Wang J."/>
            <person name="Shi W."/>
            <person name="Du L."/>
            <person name="Sun Y."/>
            <person name="Zhan W."/>
            <person name="Jiang J.F."/>
            <person name="Wang Q."/>
            <person name="Zhang B."/>
            <person name="Ji P."/>
            <person name="Bell-Sakyi L."/>
            <person name="Cui X.M."/>
            <person name="Yuan T.T."/>
            <person name="Jiang B.G."/>
            <person name="Yang W.F."/>
            <person name="Lam T.T."/>
            <person name="Chang Q.C."/>
            <person name="Ding S.J."/>
            <person name="Wang X.J."/>
            <person name="Zhu J.G."/>
            <person name="Ruan X.D."/>
            <person name="Zhao L."/>
            <person name="Wei J.T."/>
            <person name="Ye R.Z."/>
            <person name="Que T.C."/>
            <person name="Du C.H."/>
            <person name="Zhou Y.H."/>
            <person name="Cheng J.X."/>
            <person name="Dai P.F."/>
            <person name="Guo W.B."/>
            <person name="Han X.H."/>
            <person name="Huang E.J."/>
            <person name="Li L.F."/>
            <person name="Wei W."/>
            <person name="Gao Y.C."/>
            <person name="Liu J.Z."/>
            <person name="Shao H.Z."/>
            <person name="Wang X."/>
            <person name="Wang C.C."/>
            <person name="Yang T.C."/>
            <person name="Huo Q.B."/>
            <person name="Li W."/>
            <person name="Chen H.Y."/>
            <person name="Chen S.E."/>
            <person name="Zhou L.G."/>
            <person name="Ni X.B."/>
            <person name="Tian J.H."/>
            <person name="Sheng Y."/>
            <person name="Liu T."/>
            <person name="Pan Y.S."/>
            <person name="Xia L.Y."/>
            <person name="Li J."/>
            <person name="Zhao F."/>
            <person name="Cao W.C."/>
        </authorList>
    </citation>
    <scope>NUCLEOTIDE SEQUENCE [LARGE SCALE GENOMIC DNA]</scope>
    <source>
        <strain evidence="8">HaeL-2018</strain>
    </source>
</reference>
<dbReference type="GO" id="GO:0005929">
    <property type="term" value="C:cilium"/>
    <property type="evidence" value="ECO:0007669"/>
    <property type="project" value="TreeGrafter"/>
</dbReference>
<gene>
    <name evidence="8" type="ORF">HPB48_019160</name>
</gene>
<evidence type="ECO:0000313" key="9">
    <source>
        <dbReference type="Proteomes" id="UP000821853"/>
    </source>
</evidence>
<evidence type="ECO:0000259" key="7">
    <source>
        <dbReference type="SMART" id="SM01330"/>
    </source>
</evidence>
<dbReference type="InterPro" id="IPR020067">
    <property type="entry name" value="Frizzled_dom"/>
</dbReference>
<dbReference type="Gene3D" id="1.10.2000.10">
    <property type="entry name" value="Frizzled cysteine-rich domain"/>
    <property type="match status" value="1"/>
</dbReference>
<keyword evidence="5" id="KW-0732">Signal</keyword>
<dbReference type="InterPro" id="IPR036790">
    <property type="entry name" value="Frizzled_dom_sf"/>
</dbReference>
<feature type="signal peptide" evidence="5">
    <location>
        <begin position="1"/>
        <end position="25"/>
    </location>
</feature>
<evidence type="ECO:0000256" key="2">
    <source>
        <dbReference type="ARBA" id="ARBA00023157"/>
    </source>
</evidence>
<dbReference type="OMA" id="LMASIVW"/>
<dbReference type="GO" id="GO:0007417">
    <property type="term" value="P:central nervous system development"/>
    <property type="evidence" value="ECO:0007669"/>
    <property type="project" value="TreeGrafter"/>
</dbReference>
<dbReference type="GO" id="GO:0005886">
    <property type="term" value="C:plasma membrane"/>
    <property type="evidence" value="ECO:0007669"/>
    <property type="project" value="TreeGrafter"/>
</dbReference>
<protein>
    <recommendedName>
        <fullName evidence="10">Smoothened</fullName>
    </recommendedName>
</protein>
<keyword evidence="4" id="KW-0472">Membrane</keyword>
<accession>A0A9J6GBQ0</accession>
<feature type="transmembrane region" description="Helical" evidence="4">
    <location>
        <begin position="291"/>
        <end position="314"/>
    </location>
</feature>
<name>A0A9J6GBQ0_HAELO</name>
<evidence type="ECO:0008006" key="10">
    <source>
        <dbReference type="Google" id="ProtNLM"/>
    </source>
</evidence>
<dbReference type="PANTHER" id="PTHR11309">
    <property type="entry name" value="FRIZZLED"/>
    <property type="match status" value="1"/>
</dbReference>
<dbReference type="SMART" id="SM00063">
    <property type="entry name" value="FRI"/>
    <property type="match status" value="1"/>
</dbReference>
<keyword evidence="2" id="KW-1015">Disulfide bond</keyword>
<keyword evidence="4" id="KW-1133">Transmembrane helix</keyword>
<evidence type="ECO:0000256" key="1">
    <source>
        <dbReference type="ARBA" id="ARBA00022473"/>
    </source>
</evidence>
<dbReference type="EMBL" id="JABSTR010000006">
    <property type="protein sequence ID" value="KAH9372874.1"/>
    <property type="molecule type" value="Genomic_DNA"/>
</dbReference>
<dbReference type="GO" id="GO:0005113">
    <property type="term" value="F:patched binding"/>
    <property type="evidence" value="ECO:0007669"/>
    <property type="project" value="TreeGrafter"/>
</dbReference>